<dbReference type="Pfam" id="PF12729">
    <property type="entry name" value="4HB_MCP_1"/>
    <property type="match status" value="1"/>
</dbReference>
<dbReference type="CDD" id="cd11386">
    <property type="entry name" value="MCP_signal"/>
    <property type="match status" value="1"/>
</dbReference>
<dbReference type="OrthoDB" id="9795078at2"/>
<feature type="domain" description="HBM" evidence="6">
    <location>
        <begin position="41"/>
        <end position="281"/>
    </location>
</feature>
<dbReference type="SMART" id="SM01358">
    <property type="entry name" value="HBM"/>
    <property type="match status" value="1"/>
</dbReference>
<keyword evidence="4" id="KW-0472">Membrane</keyword>
<dbReference type="InterPro" id="IPR032255">
    <property type="entry name" value="HBM"/>
</dbReference>
<dbReference type="Pfam" id="PF00015">
    <property type="entry name" value="MCPsignal"/>
    <property type="match status" value="1"/>
</dbReference>
<dbReference type="SMART" id="SM00283">
    <property type="entry name" value="MA"/>
    <property type="match status" value="1"/>
</dbReference>
<evidence type="ECO:0000256" key="1">
    <source>
        <dbReference type="ARBA" id="ARBA00022500"/>
    </source>
</evidence>
<dbReference type="InterPro" id="IPR004089">
    <property type="entry name" value="MCPsignal_dom"/>
</dbReference>
<evidence type="ECO:0000256" key="4">
    <source>
        <dbReference type="SAM" id="Phobius"/>
    </source>
</evidence>
<reference evidence="7 8" key="1">
    <citation type="submission" date="2019-03" db="EMBL/GenBank/DDBJ databases">
        <title>Genomic Encyclopedia of Type Strains, Phase III (KMG-III): the genomes of soil and plant-associated and newly described type strains.</title>
        <authorList>
            <person name="Whitman W."/>
        </authorList>
    </citation>
    <scope>NUCLEOTIDE SEQUENCE [LARGE SCALE GENOMIC DNA]</scope>
    <source>
        <strain evidence="7 8">CECT 7378</strain>
    </source>
</reference>
<feature type="domain" description="Methyl-accepting transducer" evidence="5">
    <location>
        <begin position="414"/>
        <end position="643"/>
    </location>
</feature>
<feature type="transmembrane region" description="Helical" evidence="4">
    <location>
        <begin position="7"/>
        <end position="27"/>
    </location>
</feature>
<dbReference type="EMBL" id="SNXC01000013">
    <property type="protein sequence ID" value="TDO96705.1"/>
    <property type="molecule type" value="Genomic_DNA"/>
</dbReference>
<dbReference type="GO" id="GO:0007165">
    <property type="term" value="P:signal transduction"/>
    <property type="evidence" value="ECO:0007669"/>
    <property type="project" value="UniProtKB-KW"/>
</dbReference>
<dbReference type="PROSITE" id="PS50111">
    <property type="entry name" value="CHEMOTAXIS_TRANSDUC_2"/>
    <property type="match status" value="1"/>
</dbReference>
<comment type="similarity">
    <text evidence="2">Belongs to the methyl-accepting chemotaxis (MCP) protein family.</text>
</comment>
<dbReference type="GO" id="GO:0005886">
    <property type="term" value="C:plasma membrane"/>
    <property type="evidence" value="ECO:0007669"/>
    <property type="project" value="TreeGrafter"/>
</dbReference>
<keyword evidence="4" id="KW-1133">Transmembrane helix</keyword>
<evidence type="ECO:0000313" key="7">
    <source>
        <dbReference type="EMBL" id="TDO96705.1"/>
    </source>
</evidence>
<dbReference type="GO" id="GO:0006935">
    <property type="term" value="P:chemotaxis"/>
    <property type="evidence" value="ECO:0007669"/>
    <property type="project" value="UniProtKB-KW"/>
</dbReference>
<keyword evidence="1" id="KW-0145">Chemotaxis</keyword>
<gene>
    <name evidence="7" type="ORF">DFP79_2469</name>
</gene>
<keyword evidence="3" id="KW-0807">Transducer</keyword>
<accession>A0A4R6M769</accession>
<dbReference type="InterPro" id="IPR024478">
    <property type="entry name" value="HlyB_4HB_MCP"/>
</dbReference>
<dbReference type="AlphaFoldDB" id="A0A4R6M769"/>
<keyword evidence="8" id="KW-1185">Reference proteome</keyword>
<dbReference type="SUPFAM" id="SSF58104">
    <property type="entry name" value="Methyl-accepting chemotaxis protein (MCP) signaling domain"/>
    <property type="match status" value="1"/>
</dbReference>
<name>A0A4R6M769_9GAMM</name>
<evidence type="ECO:0000259" key="5">
    <source>
        <dbReference type="PROSITE" id="PS50111"/>
    </source>
</evidence>
<dbReference type="Proteomes" id="UP000294656">
    <property type="component" value="Unassembled WGS sequence"/>
</dbReference>
<sequence length="663" mass="72602">MSFKNSLYFGFGIVLVLLVIVGVTSFVTMEKAEDGFNDYKQLASTTSITGQLQADILMMQMKMKNFIIRSNDEDKEAFQTYLDETNSVLSQAQSVMTDSERLAIIDSLNAHISEYETGFDRIAQLIEERNSLLNGEISKTGSHIEETLSSLIQETEINGNSEASGLASLALKSFMSGRLNLSKFLETSVQDDIERGKKDFGDVNVTLFDFLDYLYNDNRIEETVKLRKELEVYRENVGRLEQVIIARNSVVKETLERIDPLLADAIAAIKASLRNDQISMGPVLEQQSAIAKILISSFVVSAIVLGLAVAFVITRRTQRRLGGDPTEVTEIVQKVSRGELDFEWSDLTEGDDSLYASVKDMVDALKEKAAFAQKIANGDLSSSIVLASENDVLGKALSDMNIQLTGILRNVQQAGDTLALGINQVSGASQSLSKGAHHQKDSVESISMLLDNVSRQTASNASDAKDANRLVIDAETAISEGQKHMAEMTTAMRDIRQSSESIVEFIRNIDEIAEQTNLLALNAAIEAARAGEQGRGFAVVADEVRTLASRSTQAAEETTRLINTAQAHSENGASIAEKTSESLQSIIKSIESTSSLVSRIAESSEQQASGVNDAYRQVTEIDQVVQQNVETSIYTAKSGEDLIDEVESLKEIMKGFKFERETA</sequence>
<evidence type="ECO:0000256" key="3">
    <source>
        <dbReference type="PROSITE-ProRule" id="PRU00284"/>
    </source>
</evidence>
<dbReference type="PROSITE" id="PS51753">
    <property type="entry name" value="HBM"/>
    <property type="match status" value="1"/>
</dbReference>
<comment type="caution">
    <text evidence="7">The sequence shown here is derived from an EMBL/GenBank/DDBJ whole genome shotgun (WGS) entry which is preliminary data.</text>
</comment>
<evidence type="ECO:0000259" key="6">
    <source>
        <dbReference type="PROSITE" id="PS51753"/>
    </source>
</evidence>
<organism evidence="7 8">
    <name type="scientific">Marinomonas balearica</name>
    <dbReference type="NCBI Taxonomy" id="491947"/>
    <lineage>
        <taxon>Bacteria</taxon>
        <taxon>Pseudomonadati</taxon>
        <taxon>Pseudomonadota</taxon>
        <taxon>Gammaproteobacteria</taxon>
        <taxon>Oceanospirillales</taxon>
        <taxon>Oceanospirillaceae</taxon>
        <taxon>Marinomonas</taxon>
    </lineage>
</organism>
<protein>
    <submittedName>
        <fullName evidence="7">Methyl-accepting chemotaxis protein</fullName>
    </submittedName>
</protein>
<keyword evidence="4" id="KW-0812">Transmembrane</keyword>
<dbReference type="Gene3D" id="1.10.287.950">
    <property type="entry name" value="Methyl-accepting chemotaxis protein"/>
    <property type="match status" value="1"/>
</dbReference>
<dbReference type="PANTHER" id="PTHR43531:SF11">
    <property type="entry name" value="METHYL-ACCEPTING CHEMOTAXIS PROTEIN 3"/>
    <property type="match status" value="1"/>
</dbReference>
<dbReference type="PANTHER" id="PTHR43531">
    <property type="entry name" value="PROTEIN ICFG"/>
    <property type="match status" value="1"/>
</dbReference>
<evidence type="ECO:0000313" key="8">
    <source>
        <dbReference type="Proteomes" id="UP000294656"/>
    </source>
</evidence>
<proteinExistence type="inferred from homology"/>
<dbReference type="RefSeq" id="WP_133504213.1">
    <property type="nucleotide sequence ID" value="NZ_SNXC01000013.1"/>
</dbReference>
<feature type="transmembrane region" description="Helical" evidence="4">
    <location>
        <begin position="293"/>
        <end position="313"/>
    </location>
</feature>
<dbReference type="InterPro" id="IPR051310">
    <property type="entry name" value="MCP_chemotaxis"/>
</dbReference>
<dbReference type="GO" id="GO:0004888">
    <property type="term" value="F:transmembrane signaling receptor activity"/>
    <property type="evidence" value="ECO:0007669"/>
    <property type="project" value="TreeGrafter"/>
</dbReference>
<evidence type="ECO:0000256" key="2">
    <source>
        <dbReference type="ARBA" id="ARBA00029447"/>
    </source>
</evidence>